<evidence type="ECO:0000256" key="1">
    <source>
        <dbReference type="SAM" id="MobiDB-lite"/>
    </source>
</evidence>
<evidence type="ECO:0008006" key="4">
    <source>
        <dbReference type="Google" id="ProtNLM"/>
    </source>
</evidence>
<feature type="compositionally biased region" description="Low complexity" evidence="1">
    <location>
        <begin position="227"/>
        <end position="252"/>
    </location>
</feature>
<organism evidence="2 3">
    <name type="scientific">Myxacorys almedinensis A</name>
    <dbReference type="NCBI Taxonomy" id="2690445"/>
    <lineage>
        <taxon>Bacteria</taxon>
        <taxon>Bacillati</taxon>
        <taxon>Cyanobacteriota</taxon>
        <taxon>Cyanophyceae</taxon>
        <taxon>Leptolyngbyales</taxon>
        <taxon>Leptolyngbyaceae</taxon>
        <taxon>Myxacorys</taxon>
        <taxon>Myxacorys almedinensis</taxon>
    </lineage>
</organism>
<comment type="caution">
    <text evidence="2">The sequence shown here is derived from an EMBL/GenBank/DDBJ whole genome shotgun (WGS) entry which is preliminary data.</text>
</comment>
<keyword evidence="3" id="KW-1185">Reference proteome</keyword>
<dbReference type="EMBL" id="WVIE01000010">
    <property type="protein sequence ID" value="NDJ17750.1"/>
    <property type="molecule type" value="Genomic_DNA"/>
</dbReference>
<feature type="compositionally biased region" description="Pro residues" evidence="1">
    <location>
        <begin position="210"/>
        <end position="226"/>
    </location>
</feature>
<evidence type="ECO:0000313" key="3">
    <source>
        <dbReference type="Proteomes" id="UP000646053"/>
    </source>
</evidence>
<dbReference type="Proteomes" id="UP000646053">
    <property type="component" value="Unassembled WGS sequence"/>
</dbReference>
<name>A0A8J8CLG9_9CYAN</name>
<sequence>MSSALSAFFRNLPENIQQPASIAFLGSIAAHAFFFASLPAFTSSQENQSDPLRRVGVVDLSPEEQSRLPRLGSSVVLPPLQQSPNAALPLPPPSDTVPVPNNPLLYNIPGLSTPVFPDVQSQPSNNELLKKYLAEQDIAIARRRQQLRNLTPERSQQSATPEPSQTTDPQSEAIASAINRAGNGQIPTLDPLDPNLTFGLPGQPSQPQQSPSPAPEGEPTTPPPPGGETAASPAPEATLPVTPSPTPTQTLSPEVLAEIRQRREVYAYNQADTDADPRFANSGVKAPDQNWVTWKTENIQPALDRGELELVEHPTKEEELETGIPALPYPFPFAIPRFQQNTIVIAATVGTDGKLVGEPVLLGKSGYAALDKEAIAHVTQEVSKYPAPEKPTVHRFVFKYAAPSGQAVS</sequence>
<dbReference type="SUPFAM" id="SSF74653">
    <property type="entry name" value="TolA/TonB C-terminal domain"/>
    <property type="match status" value="1"/>
</dbReference>
<feature type="region of interest" description="Disordered" evidence="1">
    <location>
        <begin position="182"/>
        <end position="252"/>
    </location>
</feature>
<proteinExistence type="predicted"/>
<dbReference type="AlphaFoldDB" id="A0A8J8CLG9"/>
<protein>
    <recommendedName>
        <fullName evidence="4">TonB C-terminal domain-containing protein</fullName>
    </recommendedName>
</protein>
<reference evidence="2" key="1">
    <citation type="submission" date="2019-12" db="EMBL/GenBank/DDBJ databases">
        <title>High-Quality draft genome sequences of three cyanobacteria isolated from the limestone walls of the Old Cathedral of Coimbra.</title>
        <authorList>
            <person name="Tiago I."/>
            <person name="Soares F."/>
            <person name="Portugal A."/>
        </authorList>
    </citation>
    <scope>NUCLEOTIDE SEQUENCE</scope>
    <source>
        <strain evidence="2">A</strain>
    </source>
</reference>
<accession>A0A8J8CLG9</accession>
<dbReference type="RefSeq" id="WP_162423265.1">
    <property type="nucleotide sequence ID" value="NZ_WVIE01000010.1"/>
</dbReference>
<gene>
    <name evidence="2" type="ORF">GS601_10680</name>
</gene>
<feature type="region of interest" description="Disordered" evidence="1">
    <location>
        <begin position="149"/>
        <end position="170"/>
    </location>
</feature>
<evidence type="ECO:0000313" key="2">
    <source>
        <dbReference type="EMBL" id="NDJ17750.1"/>
    </source>
</evidence>